<dbReference type="RefSeq" id="WP_105049980.1">
    <property type="nucleotide sequence ID" value="NZ_CP150661.1"/>
</dbReference>
<dbReference type="AlphaFoldDB" id="A0A2P6C7Y8"/>
<name>A0A2P6C7Y8_9FLAO</name>
<keyword evidence="2" id="KW-1185">Reference proteome</keyword>
<accession>A0A2P6C7Y8</accession>
<gene>
    <name evidence="1" type="ORF">BTO14_13505</name>
</gene>
<sequence>MKNWKLIFSILFSTLILYNSLRVSITYIYYNLDTTGFIETFCENKDKPELQCNGKCHLKKINKTANQEKNQPVELINFKDILVYNQKISSFHFTKNTYQNKPTFQYLNLYYFKLATTYFHPPNA</sequence>
<evidence type="ECO:0000313" key="1">
    <source>
        <dbReference type="EMBL" id="PQJ69047.1"/>
    </source>
</evidence>
<reference evidence="1 2" key="1">
    <citation type="submission" date="2016-12" db="EMBL/GenBank/DDBJ databases">
        <title>Trade-off between light-utilization and light-protection in marine flavobacteria.</title>
        <authorList>
            <person name="Kumagai Y."/>
            <person name="Yoshizawa S."/>
            <person name="Kogure K."/>
            <person name="Iwasaki W."/>
        </authorList>
    </citation>
    <scope>NUCLEOTIDE SEQUENCE [LARGE SCALE GENOMIC DNA]</scope>
    <source>
        <strain evidence="1 2">KCTC 12100</strain>
    </source>
</reference>
<evidence type="ECO:0000313" key="2">
    <source>
        <dbReference type="Proteomes" id="UP000247345"/>
    </source>
</evidence>
<comment type="caution">
    <text evidence="1">The sequence shown here is derived from an EMBL/GenBank/DDBJ whole genome shotgun (WGS) entry which is preliminary data.</text>
</comment>
<organism evidence="1 2">
    <name type="scientific">Polaribacter butkevichii</name>
    <dbReference type="NCBI Taxonomy" id="218490"/>
    <lineage>
        <taxon>Bacteria</taxon>
        <taxon>Pseudomonadati</taxon>
        <taxon>Bacteroidota</taxon>
        <taxon>Flavobacteriia</taxon>
        <taxon>Flavobacteriales</taxon>
        <taxon>Flavobacteriaceae</taxon>
    </lineage>
</organism>
<dbReference type="OrthoDB" id="980645at2"/>
<dbReference type="EMBL" id="MSCK01000002">
    <property type="protein sequence ID" value="PQJ69047.1"/>
    <property type="molecule type" value="Genomic_DNA"/>
</dbReference>
<proteinExistence type="predicted"/>
<protein>
    <submittedName>
        <fullName evidence="1">Uncharacterized protein</fullName>
    </submittedName>
</protein>
<dbReference type="Proteomes" id="UP000247345">
    <property type="component" value="Unassembled WGS sequence"/>
</dbReference>